<protein>
    <submittedName>
        <fullName evidence="1">Uncharacterized protein</fullName>
    </submittedName>
</protein>
<accession>A0A1W1UBH0</accession>
<dbReference type="STRING" id="695939.SAMN00790413_06663"/>
<evidence type="ECO:0000313" key="1">
    <source>
        <dbReference type="EMBL" id="SMB78445.1"/>
    </source>
</evidence>
<sequence length="58" mass="6526">MFWSTTGSNDGNTQEFLSLSAGRTTLLHYARSSVSTMINRRNRQQSFQTWSEVIAGVV</sequence>
<name>A0A1W1UBH0_9DEIO</name>
<keyword evidence="2" id="KW-1185">Reference proteome</keyword>
<evidence type="ECO:0000313" key="2">
    <source>
        <dbReference type="Proteomes" id="UP000192582"/>
    </source>
</evidence>
<proteinExistence type="predicted"/>
<reference evidence="1 2" key="1">
    <citation type="submission" date="2017-04" db="EMBL/GenBank/DDBJ databases">
        <authorList>
            <person name="Afonso C.L."/>
            <person name="Miller P.J."/>
            <person name="Scott M.A."/>
            <person name="Spackman E."/>
            <person name="Goraichik I."/>
            <person name="Dimitrov K.M."/>
            <person name="Suarez D.L."/>
            <person name="Swayne D.E."/>
        </authorList>
    </citation>
    <scope>NUCLEOTIDE SEQUENCE [LARGE SCALE GENOMIC DNA]</scope>
    <source>
        <strain evidence="1 2">KR-140</strain>
    </source>
</reference>
<organism evidence="1 2">
    <name type="scientific">Deinococcus hopiensis KR-140</name>
    <dbReference type="NCBI Taxonomy" id="695939"/>
    <lineage>
        <taxon>Bacteria</taxon>
        <taxon>Thermotogati</taxon>
        <taxon>Deinococcota</taxon>
        <taxon>Deinococci</taxon>
        <taxon>Deinococcales</taxon>
        <taxon>Deinococcaceae</taxon>
        <taxon>Deinococcus</taxon>
    </lineage>
</organism>
<dbReference type="EMBL" id="FWWU01000002">
    <property type="protein sequence ID" value="SMB78445.1"/>
    <property type="molecule type" value="Genomic_DNA"/>
</dbReference>
<gene>
    <name evidence="1" type="ORF">SAMN00790413_06663</name>
</gene>
<dbReference type="Proteomes" id="UP000192582">
    <property type="component" value="Unassembled WGS sequence"/>
</dbReference>
<dbReference type="AlphaFoldDB" id="A0A1W1UBH0"/>